<keyword evidence="3" id="KW-1185">Reference proteome</keyword>
<dbReference type="OrthoDB" id="3247158at2759"/>
<accession>A0A7K7NMG8</accession>
<feature type="compositionally biased region" description="Polar residues" evidence="1">
    <location>
        <begin position="1"/>
        <end position="20"/>
    </location>
</feature>
<feature type="compositionally biased region" description="Polar residues" evidence="1">
    <location>
        <begin position="184"/>
        <end position="195"/>
    </location>
</feature>
<reference evidence="2 3" key="1">
    <citation type="submission" date="2019-09" db="EMBL/GenBank/DDBJ databases">
        <title>Bird 10,000 Genomes (B10K) Project - Family phase.</title>
        <authorList>
            <person name="Zhang G."/>
        </authorList>
    </citation>
    <scope>NUCLEOTIDE SEQUENCE [LARGE SCALE GENOMIC DNA]</scope>
    <source>
        <strain evidence="2">OUT-0040</strain>
        <tissue evidence="2">Blood</tissue>
    </source>
</reference>
<proteinExistence type="predicted"/>
<organism evidence="2 3">
    <name type="scientific">Haliaeetus albicilla</name>
    <name type="common">White-tailed sea-eagle</name>
    <name type="synonym">Falco albicilla</name>
    <dbReference type="NCBI Taxonomy" id="8969"/>
    <lineage>
        <taxon>Eukaryota</taxon>
        <taxon>Metazoa</taxon>
        <taxon>Chordata</taxon>
        <taxon>Craniata</taxon>
        <taxon>Vertebrata</taxon>
        <taxon>Euteleostomi</taxon>
        <taxon>Archelosauria</taxon>
        <taxon>Archosauria</taxon>
        <taxon>Dinosauria</taxon>
        <taxon>Saurischia</taxon>
        <taxon>Theropoda</taxon>
        <taxon>Coelurosauria</taxon>
        <taxon>Aves</taxon>
        <taxon>Neognathae</taxon>
        <taxon>Neoaves</taxon>
        <taxon>Telluraves</taxon>
        <taxon>Accipitrimorphae</taxon>
        <taxon>Accipitriformes</taxon>
        <taxon>Accipitridae</taxon>
        <taxon>Accipitrinae</taxon>
        <taxon>Haliaeetus</taxon>
    </lineage>
</organism>
<protein>
    <submittedName>
        <fullName evidence="2">ZC3H3 protein</fullName>
    </submittedName>
</protein>
<dbReference type="AlphaFoldDB" id="A0A7K7NMG8"/>
<feature type="compositionally biased region" description="Basic residues" evidence="1">
    <location>
        <begin position="277"/>
        <end position="287"/>
    </location>
</feature>
<evidence type="ECO:0000256" key="1">
    <source>
        <dbReference type="SAM" id="MobiDB-lite"/>
    </source>
</evidence>
<feature type="non-terminal residue" evidence="2">
    <location>
        <position position="376"/>
    </location>
</feature>
<feature type="region of interest" description="Disordered" evidence="1">
    <location>
        <begin position="251"/>
        <end position="302"/>
    </location>
</feature>
<gene>
    <name evidence="2" type="primary">Zc3h3</name>
    <name evidence="2" type="ORF">HALALB_R05419</name>
</gene>
<name>A0A7K7NMG8_HALAL</name>
<feature type="region of interest" description="Disordered" evidence="1">
    <location>
        <begin position="126"/>
        <end position="220"/>
    </location>
</feature>
<sequence length="376" mass="40359">SCGSTSESAVTLKSEPQQPSVLPDHELARHLVRRKAEPPAPGQSSCEQVRDAFGEPKLLGNGETCSRPAQAATLVVGMTSPAKSGFSVVPKAAGLQRAASTSTSSKAPKFRKTNYTWVANPGKCSRPVKRWVSPRASESAKKVAGGADRGAKLSPKADLGAKLKKSGLQPKLGVSPSKYKWKASSLQTLPSTSKSAFRWQSEDQKKPPTPNLPRANTAPPTLSAVSVGLSGVKSSFVDAALSSYKVKSRTKIIKRKGSSGSPTDKKNSSSPTMPLKSHFHLRKKNSSRGKPSATLKRSSSKGLVQITKHRLCRLPATRMQVSTKEGANLHFIRNPPANKVIKTRYRIVKKNVVSPALSSFSSPVPNWKTRRPVTSR</sequence>
<feature type="non-terminal residue" evidence="2">
    <location>
        <position position="1"/>
    </location>
</feature>
<comment type="caution">
    <text evidence="2">The sequence shown here is derived from an EMBL/GenBank/DDBJ whole genome shotgun (WGS) entry which is preliminary data.</text>
</comment>
<feature type="compositionally biased region" description="Basic and acidic residues" evidence="1">
    <location>
        <begin position="23"/>
        <end position="37"/>
    </location>
</feature>
<feature type="region of interest" description="Disordered" evidence="1">
    <location>
        <begin position="1"/>
        <end position="64"/>
    </location>
</feature>
<feature type="compositionally biased region" description="Polar residues" evidence="1">
    <location>
        <begin position="258"/>
        <end position="272"/>
    </location>
</feature>
<evidence type="ECO:0000313" key="2">
    <source>
        <dbReference type="EMBL" id="NWZ56538.1"/>
    </source>
</evidence>
<evidence type="ECO:0000313" key="3">
    <source>
        <dbReference type="Proteomes" id="UP000585422"/>
    </source>
</evidence>
<dbReference type="Proteomes" id="UP000585422">
    <property type="component" value="Unassembled WGS sequence"/>
</dbReference>
<dbReference type="EMBL" id="VZSQ01000179">
    <property type="protein sequence ID" value="NWZ56538.1"/>
    <property type="molecule type" value="Genomic_DNA"/>
</dbReference>